<dbReference type="InterPro" id="IPR007209">
    <property type="entry name" value="RNaseL-inhib-like_metal-bd_dom"/>
</dbReference>
<dbReference type="Pfam" id="PF00005">
    <property type="entry name" value="ABC_tran"/>
    <property type="match status" value="2"/>
</dbReference>
<dbReference type="EnsemblBacteria" id="AAR39147">
    <property type="protein sequence ID" value="AAR39147"/>
    <property type="gene ID" value="NEQ299"/>
</dbReference>
<dbReference type="InterPro" id="IPR017896">
    <property type="entry name" value="4Fe4S_Fe-S-bd"/>
</dbReference>
<proteinExistence type="predicted"/>
<dbReference type="PRINTS" id="PR01868">
    <property type="entry name" value="ABCEFAMILY"/>
</dbReference>
<dbReference type="EMBL" id="AE017199">
    <property type="protein sequence ID" value="AAR39147.1"/>
    <property type="molecule type" value="Genomic_DNA"/>
</dbReference>
<feature type="domain" description="ABC transporter" evidence="3">
    <location>
        <begin position="66"/>
        <end position="302"/>
    </location>
</feature>
<keyword evidence="2" id="KW-0067">ATP-binding</keyword>
<dbReference type="PROSITE" id="PS50893">
    <property type="entry name" value="ABC_TRANSPORTER_2"/>
    <property type="match status" value="2"/>
</dbReference>
<dbReference type="InterPro" id="IPR027417">
    <property type="entry name" value="P-loop_NTPase"/>
</dbReference>
<keyword evidence="1" id="KW-0547">Nucleotide-binding</keyword>
<dbReference type="PATRIC" id="fig|228908.8.peg.305"/>
<sequence length="574" mass="65878">MIQMRIAIIDRTKCKPNKCNYECYNFCPLNRAGKKCIEIIDGKPVIDESICIGCGLCVKKCPFKAIKIINVPEAKGEVVFQYGPNSFRLFSLPIVKMGKSIGILGPNGIGKTTAIKILSGQLKPNFGDYNKEYSWEEIIEKFKGTELQNYFELLSKGQIKVIHKIQEIQKLREVFKGKTVRELIKLDNPLLKEFGLDKILDRKIENLSGGELQKLLIYASLSKEGDVYIFDEPTNFLDIRERLRVALKIKALNKTKIVIDHDLLILDYIVELIHIAYGQKAAYGKFSQPKGNNTAINEYLKGYLKSENIRIRDFELYFLEGTEKERGKTIYLEWKPFTIDLGNFKLEAEKGEVYKKEIIGIVGPNGIGKTTFIRALKGDFDVKPIEKKITISYKPQYIEPKEVTVRKLFEQMNPNYRNEFYDSLLIRPLELYELFDHDLTTLSGGELQKVITAAALLKEADLYLIDEPTAFLDIEERVRIARAIRNIIKEKGKAAFVIDHDLMFMEYISDSIMVFEGEPSKYGKANKPLPIKEGLNLFLKNMGITIRKVNGRPRINEPGSRLDREQKAQGLYYY</sequence>
<dbReference type="BioCyc" id="NEQU228908:GJB6-319-MONOMER"/>
<dbReference type="SMART" id="SM00382">
    <property type="entry name" value="AAA"/>
    <property type="match status" value="2"/>
</dbReference>
<evidence type="ECO:0000259" key="3">
    <source>
        <dbReference type="PROSITE" id="PS50893"/>
    </source>
</evidence>
<dbReference type="STRING" id="228908.NEQ299"/>
<gene>
    <name evidence="5" type="ordered locus">NEQ299</name>
</gene>
<evidence type="ECO:0000256" key="2">
    <source>
        <dbReference type="ARBA" id="ARBA00022840"/>
    </source>
</evidence>
<dbReference type="GO" id="GO:0005524">
    <property type="term" value="F:ATP binding"/>
    <property type="evidence" value="ECO:0007669"/>
    <property type="project" value="UniProtKB-KW"/>
</dbReference>
<evidence type="ECO:0000313" key="5">
    <source>
        <dbReference type="EMBL" id="AAR39147.1"/>
    </source>
</evidence>
<evidence type="ECO:0000313" key="6">
    <source>
        <dbReference type="Proteomes" id="UP000000578"/>
    </source>
</evidence>
<evidence type="ECO:0000259" key="4">
    <source>
        <dbReference type="PROSITE" id="PS51379"/>
    </source>
</evidence>
<feature type="domain" description="ABC transporter" evidence="3">
    <location>
        <begin position="309"/>
        <end position="541"/>
    </location>
</feature>
<protein>
    <submittedName>
        <fullName evidence="5">NEQ299</fullName>
    </submittedName>
</protein>
<dbReference type="HOGENOM" id="CLU_017344_4_1_2"/>
<dbReference type="InterPro" id="IPR003439">
    <property type="entry name" value="ABC_transporter-like_ATP-bd"/>
</dbReference>
<dbReference type="Pfam" id="PF04068">
    <property type="entry name" value="Fer4_RLI"/>
    <property type="match status" value="1"/>
</dbReference>
<feature type="domain" description="4Fe-4S ferredoxin-type" evidence="4">
    <location>
        <begin position="42"/>
        <end position="71"/>
    </location>
</feature>
<dbReference type="Proteomes" id="UP000000578">
    <property type="component" value="Chromosome"/>
</dbReference>
<dbReference type="PROSITE" id="PS00198">
    <property type="entry name" value="4FE4S_FER_1"/>
    <property type="match status" value="1"/>
</dbReference>
<dbReference type="InterPro" id="IPR003593">
    <property type="entry name" value="AAA+_ATPase"/>
</dbReference>
<dbReference type="GO" id="GO:0016491">
    <property type="term" value="F:oxidoreductase activity"/>
    <property type="evidence" value="ECO:0007669"/>
    <property type="project" value="UniProtKB-ARBA"/>
</dbReference>
<dbReference type="Gene3D" id="3.40.50.300">
    <property type="entry name" value="P-loop containing nucleotide triphosphate hydrolases"/>
    <property type="match status" value="2"/>
</dbReference>
<evidence type="ECO:0000256" key="1">
    <source>
        <dbReference type="ARBA" id="ARBA00022741"/>
    </source>
</evidence>
<dbReference type="Pfam" id="PF00037">
    <property type="entry name" value="Fer4"/>
    <property type="match status" value="1"/>
</dbReference>
<dbReference type="NCBIfam" id="NF009945">
    <property type="entry name" value="PRK13409.1"/>
    <property type="match status" value="1"/>
</dbReference>
<name>Q74MU8_NANEQ</name>
<dbReference type="AlphaFoldDB" id="Q74MU8"/>
<dbReference type="SUPFAM" id="SSF54862">
    <property type="entry name" value="4Fe-4S ferredoxins"/>
    <property type="match status" value="1"/>
</dbReference>
<dbReference type="GO" id="GO:0016887">
    <property type="term" value="F:ATP hydrolysis activity"/>
    <property type="evidence" value="ECO:0007669"/>
    <property type="project" value="InterPro"/>
</dbReference>
<dbReference type="PANTHER" id="PTHR19248">
    <property type="entry name" value="ATP-BINDING TRANSPORT PROTEIN-RELATED"/>
    <property type="match status" value="1"/>
</dbReference>
<keyword evidence="6" id="KW-1185">Reference proteome</keyword>
<dbReference type="InterPro" id="IPR013283">
    <property type="entry name" value="RLI1"/>
</dbReference>
<dbReference type="SUPFAM" id="SSF52540">
    <property type="entry name" value="P-loop containing nucleoside triphosphate hydrolases"/>
    <property type="match status" value="2"/>
</dbReference>
<accession>Q74MU8</accession>
<organism evidence="5 6">
    <name type="scientific">Nanoarchaeum equitans (strain Kin4-M)</name>
    <dbReference type="NCBI Taxonomy" id="228908"/>
    <lineage>
        <taxon>Archaea</taxon>
        <taxon>Nanobdellota</taxon>
        <taxon>Candidatus Nanoarchaeia</taxon>
        <taxon>Nanoarchaeales</taxon>
        <taxon>Nanoarchaeaceae</taxon>
        <taxon>Nanoarchaeum</taxon>
    </lineage>
</organism>
<reference evidence="5 6" key="1">
    <citation type="journal article" date="2003" name="Proc. Natl. Acad. Sci. U.S.A.">
        <title>The genome of Nanoarchaeum equitans: insights into early archaeal evolution and derived parasitism.</title>
        <authorList>
            <person name="Waters E."/>
            <person name="Hohn M.J."/>
            <person name="Ahel I."/>
            <person name="Graham D.E."/>
            <person name="Adams M.D."/>
            <person name="Barnstead M."/>
            <person name="Beeson K.Y."/>
            <person name="Bibbs L."/>
            <person name="Bolanos R."/>
            <person name="Keller M."/>
            <person name="Kretz K."/>
            <person name="Lin X."/>
            <person name="Mathur E."/>
            <person name="Ni J."/>
            <person name="Podar M."/>
            <person name="Richardson T."/>
            <person name="Sutton G.G."/>
            <person name="Simon M."/>
            <person name="Soll D."/>
            <person name="Stetter K.O."/>
            <person name="Short J.M."/>
            <person name="Noordewier M."/>
        </authorList>
    </citation>
    <scope>NUCLEOTIDE SEQUENCE [LARGE SCALE GENOMIC DNA]</scope>
    <source>
        <strain evidence="5 6">Kin4-M</strain>
    </source>
</reference>
<dbReference type="PROSITE" id="PS51379">
    <property type="entry name" value="4FE4S_FER_2"/>
    <property type="match status" value="1"/>
</dbReference>
<dbReference type="KEGG" id="neq:NEQ299"/>
<dbReference type="InterPro" id="IPR017900">
    <property type="entry name" value="4Fe4S_Fe_S_CS"/>
</dbReference>